<dbReference type="InterPro" id="IPR036390">
    <property type="entry name" value="WH_DNA-bd_sf"/>
</dbReference>
<keyword evidence="2" id="KW-0805">Transcription regulation</keyword>
<proteinExistence type="inferred from homology"/>
<dbReference type="Pfam" id="PF00126">
    <property type="entry name" value="HTH_1"/>
    <property type="match status" value="1"/>
</dbReference>
<name>A0ABS7YLL6_9VIBR</name>
<comment type="similarity">
    <text evidence="1">Belongs to the LysR transcriptional regulatory family.</text>
</comment>
<feature type="domain" description="HTH lysR-type" evidence="5">
    <location>
        <begin position="1"/>
        <end position="59"/>
    </location>
</feature>
<comment type="caution">
    <text evidence="6">The sequence shown here is derived from an EMBL/GenBank/DDBJ whole genome shotgun (WGS) entry which is preliminary data.</text>
</comment>
<accession>A0ABS7YLL6</accession>
<evidence type="ECO:0000256" key="3">
    <source>
        <dbReference type="ARBA" id="ARBA00023125"/>
    </source>
</evidence>
<dbReference type="InterPro" id="IPR005119">
    <property type="entry name" value="LysR_subst-bd"/>
</dbReference>
<dbReference type="SUPFAM" id="SSF53850">
    <property type="entry name" value="Periplasmic binding protein-like II"/>
    <property type="match status" value="1"/>
</dbReference>
<sequence>MSHLTHLRTFLEVYRVRSITQAAVNLGITQPTASLHIQAIEMFVGKPLFIRQPRGVASTGAADELARSVATHLDSLEMKLAAYRLGQTEGGMVHIVGPSDFIHNRLASALAALIPDGFNFRLNTGNKQLIYTLLDSGTIDLAITASMPDEHQYAFAHLLTERMMLVFAPTLARAVGKPTKESLSQTPLIAYDEDLPLVRNIWLSLFQVSPDIKAAFTIPDLRIIKNMVIEGHGWSVLPDYHCQDALSDGRLLAANSVTDAPTNNLYLVWNKRGLKSQAISYIRDYILTLFR</sequence>
<dbReference type="InterPro" id="IPR036388">
    <property type="entry name" value="WH-like_DNA-bd_sf"/>
</dbReference>
<evidence type="ECO:0000256" key="1">
    <source>
        <dbReference type="ARBA" id="ARBA00009437"/>
    </source>
</evidence>
<dbReference type="Gene3D" id="3.40.190.10">
    <property type="entry name" value="Periplasmic binding protein-like II"/>
    <property type="match status" value="2"/>
</dbReference>
<reference evidence="7" key="1">
    <citation type="submission" date="2023-07" db="EMBL/GenBank/DDBJ databases">
        <title>Molecular identification of indigenous halophilic bacteria isolated from red sea cost, biodegradation of synthetic dyes and assessment of degraded metabolite toxicity.</title>
        <authorList>
            <person name="Chaieb K."/>
            <person name="Altayb H.N."/>
        </authorList>
    </citation>
    <scope>NUCLEOTIDE SEQUENCE [LARGE SCALE GENOMIC DNA]</scope>
    <source>
        <strain evidence="7">K20</strain>
    </source>
</reference>
<dbReference type="EMBL" id="JAIWIU010000063">
    <property type="protein sequence ID" value="MCA2016571.1"/>
    <property type="molecule type" value="Genomic_DNA"/>
</dbReference>
<dbReference type="PRINTS" id="PR00039">
    <property type="entry name" value="HTHLYSR"/>
</dbReference>
<evidence type="ECO:0000259" key="5">
    <source>
        <dbReference type="PROSITE" id="PS50931"/>
    </source>
</evidence>
<evidence type="ECO:0000313" key="7">
    <source>
        <dbReference type="Proteomes" id="UP001199044"/>
    </source>
</evidence>
<evidence type="ECO:0000256" key="2">
    <source>
        <dbReference type="ARBA" id="ARBA00023015"/>
    </source>
</evidence>
<evidence type="ECO:0000256" key="4">
    <source>
        <dbReference type="ARBA" id="ARBA00023163"/>
    </source>
</evidence>
<dbReference type="SUPFAM" id="SSF46785">
    <property type="entry name" value="Winged helix' DNA-binding domain"/>
    <property type="match status" value="1"/>
</dbReference>
<dbReference type="InterPro" id="IPR000847">
    <property type="entry name" value="LysR_HTH_N"/>
</dbReference>
<keyword evidence="4" id="KW-0804">Transcription</keyword>
<dbReference type="PANTHER" id="PTHR30126">
    <property type="entry name" value="HTH-TYPE TRANSCRIPTIONAL REGULATOR"/>
    <property type="match status" value="1"/>
</dbReference>
<dbReference type="PROSITE" id="PS50931">
    <property type="entry name" value="HTH_LYSR"/>
    <property type="match status" value="1"/>
</dbReference>
<dbReference type="Gene3D" id="1.10.10.10">
    <property type="entry name" value="Winged helix-like DNA-binding domain superfamily/Winged helix DNA-binding domain"/>
    <property type="match status" value="1"/>
</dbReference>
<keyword evidence="7" id="KW-1185">Reference proteome</keyword>
<gene>
    <name evidence="6" type="ORF">LDJ79_10650</name>
</gene>
<organism evidence="6 7">
    <name type="scientific">Vibrio tritonius</name>
    <dbReference type="NCBI Taxonomy" id="1435069"/>
    <lineage>
        <taxon>Bacteria</taxon>
        <taxon>Pseudomonadati</taxon>
        <taxon>Pseudomonadota</taxon>
        <taxon>Gammaproteobacteria</taxon>
        <taxon>Vibrionales</taxon>
        <taxon>Vibrionaceae</taxon>
        <taxon>Vibrio</taxon>
    </lineage>
</organism>
<dbReference type="RefSeq" id="WP_225250549.1">
    <property type="nucleotide sequence ID" value="NZ_JAIWIU010000063.1"/>
</dbReference>
<protein>
    <submittedName>
        <fullName evidence="6">LysR family transcriptional regulator</fullName>
    </submittedName>
</protein>
<dbReference type="Pfam" id="PF03466">
    <property type="entry name" value="LysR_substrate"/>
    <property type="match status" value="1"/>
</dbReference>
<evidence type="ECO:0000313" key="6">
    <source>
        <dbReference type="EMBL" id="MCA2016571.1"/>
    </source>
</evidence>
<dbReference type="Proteomes" id="UP001199044">
    <property type="component" value="Unassembled WGS sequence"/>
</dbReference>
<dbReference type="CDD" id="cd05466">
    <property type="entry name" value="PBP2_LTTR_substrate"/>
    <property type="match status" value="1"/>
</dbReference>
<keyword evidence="3" id="KW-0238">DNA-binding</keyword>
<dbReference type="PANTHER" id="PTHR30126:SF39">
    <property type="entry name" value="HTH-TYPE TRANSCRIPTIONAL REGULATOR CYSL"/>
    <property type="match status" value="1"/>
</dbReference>